<dbReference type="AlphaFoldDB" id="A0A1X7F350"/>
<proteinExistence type="predicted"/>
<dbReference type="SUPFAM" id="SSF54786">
    <property type="entry name" value="YcfA/nrd intein domain"/>
    <property type="match status" value="1"/>
</dbReference>
<dbReference type="OrthoDB" id="9811409at2"/>
<gene>
    <name evidence="1" type="ORF">SAMN02982989_2236</name>
</gene>
<organism evidence="1 2">
    <name type="scientific">Xaviernesmea oryzae</name>
    <dbReference type="NCBI Taxonomy" id="464029"/>
    <lineage>
        <taxon>Bacteria</taxon>
        <taxon>Pseudomonadati</taxon>
        <taxon>Pseudomonadota</taxon>
        <taxon>Alphaproteobacteria</taxon>
        <taxon>Hyphomicrobiales</taxon>
        <taxon>Rhizobiaceae</taxon>
        <taxon>Rhizobium/Agrobacterium group</taxon>
        <taxon>Xaviernesmea</taxon>
    </lineage>
</organism>
<name>A0A1X7F350_9HYPH</name>
<sequence>MVDGYYKIVREIISELGYEYLKNAKGSHEKWQSRETGKTLLVPRNLQSRHTANAILRDAGSPKKL</sequence>
<keyword evidence="2" id="KW-1185">Reference proteome</keyword>
<evidence type="ECO:0008006" key="3">
    <source>
        <dbReference type="Google" id="ProtNLM"/>
    </source>
</evidence>
<reference evidence="2" key="1">
    <citation type="submission" date="2017-04" db="EMBL/GenBank/DDBJ databases">
        <authorList>
            <person name="Varghese N."/>
            <person name="Submissions S."/>
        </authorList>
    </citation>
    <scope>NUCLEOTIDE SEQUENCE [LARGE SCALE GENOMIC DNA]</scope>
    <source>
        <strain evidence="2">B4P</strain>
    </source>
</reference>
<protein>
    <recommendedName>
        <fullName evidence="3">Type II toxin-antitoxin system HicA family toxin</fullName>
    </recommendedName>
</protein>
<dbReference type="Proteomes" id="UP000192903">
    <property type="component" value="Unassembled WGS sequence"/>
</dbReference>
<dbReference type="InterPro" id="IPR038570">
    <property type="entry name" value="HicA_sf"/>
</dbReference>
<dbReference type="RefSeq" id="WP_085422451.1">
    <property type="nucleotide sequence ID" value="NZ_FXAF01000006.1"/>
</dbReference>
<dbReference type="Gene3D" id="3.30.920.30">
    <property type="entry name" value="Hypothetical protein"/>
    <property type="match status" value="1"/>
</dbReference>
<evidence type="ECO:0000313" key="1">
    <source>
        <dbReference type="EMBL" id="SMF44811.1"/>
    </source>
</evidence>
<dbReference type="EMBL" id="FXAF01000006">
    <property type="protein sequence ID" value="SMF44811.1"/>
    <property type="molecule type" value="Genomic_DNA"/>
</dbReference>
<evidence type="ECO:0000313" key="2">
    <source>
        <dbReference type="Proteomes" id="UP000192903"/>
    </source>
</evidence>
<accession>A0A1X7F350</accession>